<comment type="caution">
    <text evidence="9">The sequence shown here is derived from an EMBL/GenBank/DDBJ whole genome shotgun (WGS) entry which is preliminary data.</text>
</comment>
<evidence type="ECO:0000256" key="2">
    <source>
        <dbReference type="ARBA" id="ARBA00022692"/>
    </source>
</evidence>
<accession>A0A0F9K0P0</accession>
<sequence length="544" mass="59419">DTRFWNALFNTLYFTLVSVALEFILGLAIALVLHQAFRGRGWVRAAVLIPWAIPTVVSARMWEWIYNSDFGVLNYLLVSASIISTKLNWLGDSALAIHATIMVDVWKTTPFVALLLLAGLQLIPQDLYRAAQVDGAGPLTSFRHITLPMLKPAILVVLLFRTLDAFRIFDAVNDLRNLETAIRAVKRAGGHVQGTICYTISPVHTIDTYVKMAKELVQMGSDSICLKDMAGLLHPYDAYEITKRIKEAVNVPLQLHCHCTSGMAEMSYVKAIEAGMDVIDCAISSLSQGTSQPSCESTVATFEGTEHDAKLDLEQLTHISDYFAEVRKKYAAFEGNVRVDAGVLLHQVPGGMISNLVSQLRDQGALDKLKDVLGEIPRVRADFGYPPLVTPTSQIVGTQAVLNALFGQRYKQVTKESRAYVLGQYGASPAPVNKEAQRAIAADAKPITGRPADHIKPEMASAKKEIGELATSEEDIVSSVLFPQVVRDFLEWRAGGAGLENEIVAALAAALSHARKAAESAPTGTDGTRSPWKQAGRQRLLRGR</sequence>
<feature type="region of interest" description="Disordered" evidence="5">
    <location>
        <begin position="516"/>
        <end position="544"/>
    </location>
</feature>
<feature type="non-terminal residue" evidence="9">
    <location>
        <position position="1"/>
    </location>
</feature>
<dbReference type="Pfam" id="PF02436">
    <property type="entry name" value="PYC_OADA"/>
    <property type="match status" value="1"/>
</dbReference>
<feature type="domain" description="ABC transmembrane type-1" evidence="7">
    <location>
        <begin position="8"/>
        <end position="210"/>
    </location>
</feature>
<dbReference type="SUPFAM" id="SSF51569">
    <property type="entry name" value="Aldolase"/>
    <property type="match status" value="1"/>
</dbReference>
<dbReference type="PROSITE" id="PS50991">
    <property type="entry name" value="PYR_CT"/>
    <property type="match status" value="1"/>
</dbReference>
<proteinExistence type="predicted"/>
<dbReference type="InterPro" id="IPR035906">
    <property type="entry name" value="MetI-like_sf"/>
</dbReference>
<dbReference type="CDD" id="cd06261">
    <property type="entry name" value="TM_PBP2"/>
    <property type="match status" value="1"/>
</dbReference>
<dbReference type="NCBIfam" id="NF006761">
    <property type="entry name" value="PRK09282.1"/>
    <property type="match status" value="1"/>
</dbReference>
<dbReference type="PROSITE" id="PS50928">
    <property type="entry name" value="ABC_TM1"/>
    <property type="match status" value="1"/>
</dbReference>
<dbReference type="SUPFAM" id="SSF89000">
    <property type="entry name" value="post-HMGL domain-like"/>
    <property type="match status" value="1"/>
</dbReference>
<dbReference type="AlphaFoldDB" id="A0A0F9K0P0"/>
<protein>
    <recommendedName>
        <fullName evidence="10">Pyruvate carboxyltransferase domain-containing protein</fullName>
    </recommendedName>
</protein>
<dbReference type="InterPro" id="IPR000891">
    <property type="entry name" value="PYR_CT"/>
</dbReference>
<gene>
    <name evidence="9" type="ORF">LCGC14_1389010</name>
</gene>
<dbReference type="GO" id="GO:0016020">
    <property type="term" value="C:membrane"/>
    <property type="evidence" value="ECO:0007669"/>
    <property type="project" value="UniProtKB-SubCell"/>
</dbReference>
<dbReference type="InterPro" id="IPR000515">
    <property type="entry name" value="MetI-like"/>
</dbReference>
<feature type="transmembrane region" description="Helical" evidence="6">
    <location>
        <begin position="12"/>
        <end position="33"/>
    </location>
</feature>
<evidence type="ECO:0000259" key="7">
    <source>
        <dbReference type="PROSITE" id="PS50928"/>
    </source>
</evidence>
<evidence type="ECO:0000313" key="9">
    <source>
        <dbReference type="EMBL" id="KKM75558.1"/>
    </source>
</evidence>
<evidence type="ECO:0008006" key="10">
    <source>
        <dbReference type="Google" id="ProtNLM"/>
    </source>
</evidence>
<evidence type="ECO:0000256" key="1">
    <source>
        <dbReference type="ARBA" id="ARBA00004141"/>
    </source>
</evidence>
<keyword evidence="3 6" id="KW-1133">Transmembrane helix</keyword>
<dbReference type="Pfam" id="PF00682">
    <property type="entry name" value="HMGL-like"/>
    <property type="match status" value="1"/>
</dbReference>
<dbReference type="GO" id="GO:0005737">
    <property type="term" value="C:cytoplasm"/>
    <property type="evidence" value="ECO:0007669"/>
    <property type="project" value="TreeGrafter"/>
</dbReference>
<dbReference type="EMBL" id="LAZR01008956">
    <property type="protein sequence ID" value="KKM75558.1"/>
    <property type="molecule type" value="Genomic_DNA"/>
</dbReference>
<dbReference type="Gene3D" id="3.20.20.70">
    <property type="entry name" value="Aldolase class I"/>
    <property type="match status" value="1"/>
</dbReference>
<dbReference type="SUPFAM" id="SSF161098">
    <property type="entry name" value="MetI-like"/>
    <property type="match status" value="1"/>
</dbReference>
<comment type="subcellular location">
    <subcellularLocation>
        <location evidence="1">Membrane</location>
        <topology evidence="1">Multi-pass membrane protein</topology>
    </subcellularLocation>
</comment>
<feature type="domain" description="Pyruvate carboxyltransferase" evidence="8">
    <location>
        <begin position="166"/>
        <end position="317"/>
    </location>
</feature>
<evidence type="ECO:0000256" key="6">
    <source>
        <dbReference type="SAM" id="Phobius"/>
    </source>
</evidence>
<keyword evidence="4 6" id="KW-0472">Membrane</keyword>
<dbReference type="GO" id="GO:0055085">
    <property type="term" value="P:transmembrane transport"/>
    <property type="evidence" value="ECO:0007669"/>
    <property type="project" value="InterPro"/>
</dbReference>
<dbReference type="InterPro" id="IPR055268">
    <property type="entry name" value="PCB-like"/>
</dbReference>
<dbReference type="InterPro" id="IPR003379">
    <property type="entry name" value="Carboxylase_cons_dom"/>
</dbReference>
<evidence type="ECO:0000259" key="8">
    <source>
        <dbReference type="PROSITE" id="PS50991"/>
    </source>
</evidence>
<dbReference type="PANTHER" id="PTHR43778:SF2">
    <property type="entry name" value="PYRUVATE CARBOXYLASE, MITOCHONDRIAL"/>
    <property type="match status" value="1"/>
</dbReference>
<evidence type="ECO:0000256" key="4">
    <source>
        <dbReference type="ARBA" id="ARBA00023136"/>
    </source>
</evidence>
<evidence type="ECO:0000256" key="3">
    <source>
        <dbReference type="ARBA" id="ARBA00022989"/>
    </source>
</evidence>
<evidence type="ECO:0000256" key="5">
    <source>
        <dbReference type="SAM" id="MobiDB-lite"/>
    </source>
</evidence>
<keyword evidence="2 6" id="KW-0812">Transmembrane</keyword>
<organism evidence="9">
    <name type="scientific">marine sediment metagenome</name>
    <dbReference type="NCBI Taxonomy" id="412755"/>
    <lineage>
        <taxon>unclassified sequences</taxon>
        <taxon>metagenomes</taxon>
        <taxon>ecological metagenomes</taxon>
    </lineage>
</organism>
<reference evidence="9" key="1">
    <citation type="journal article" date="2015" name="Nature">
        <title>Complex archaea that bridge the gap between prokaryotes and eukaryotes.</title>
        <authorList>
            <person name="Spang A."/>
            <person name="Saw J.H."/>
            <person name="Jorgensen S.L."/>
            <person name="Zaremba-Niedzwiedzka K."/>
            <person name="Martijn J."/>
            <person name="Lind A.E."/>
            <person name="van Eijk R."/>
            <person name="Schleper C."/>
            <person name="Guy L."/>
            <person name="Ettema T.J."/>
        </authorList>
    </citation>
    <scope>NUCLEOTIDE SEQUENCE</scope>
</reference>
<dbReference type="InterPro" id="IPR013785">
    <property type="entry name" value="Aldolase_TIM"/>
</dbReference>
<dbReference type="Pfam" id="PF00528">
    <property type="entry name" value="BPD_transp_1"/>
    <property type="match status" value="1"/>
</dbReference>
<dbReference type="GO" id="GO:0006094">
    <property type="term" value="P:gluconeogenesis"/>
    <property type="evidence" value="ECO:0007669"/>
    <property type="project" value="TreeGrafter"/>
</dbReference>
<dbReference type="CDD" id="cd07937">
    <property type="entry name" value="DRE_TIM_PC_TC_5S"/>
    <property type="match status" value="1"/>
</dbReference>
<name>A0A0F9K0P0_9ZZZZ</name>
<dbReference type="PANTHER" id="PTHR43778">
    <property type="entry name" value="PYRUVATE CARBOXYLASE"/>
    <property type="match status" value="1"/>
</dbReference>
<dbReference type="GO" id="GO:0004736">
    <property type="term" value="F:pyruvate carboxylase activity"/>
    <property type="evidence" value="ECO:0007669"/>
    <property type="project" value="TreeGrafter"/>
</dbReference>